<comment type="subunit">
    <text evidence="6">Heterooligomer composed of large and small subunits.</text>
</comment>
<evidence type="ECO:0000256" key="3">
    <source>
        <dbReference type="ARBA" id="ARBA00022722"/>
    </source>
</evidence>
<evidence type="ECO:0000256" key="4">
    <source>
        <dbReference type="ARBA" id="ARBA00022801"/>
    </source>
</evidence>
<proteinExistence type="inferred from homology"/>
<name>A0A1I5U4E5_9SPHN</name>
<dbReference type="InterPro" id="IPR003761">
    <property type="entry name" value="Exonuc_VII_S"/>
</dbReference>
<dbReference type="EC" id="3.1.11.6" evidence="6"/>
<dbReference type="GO" id="GO:0006308">
    <property type="term" value="P:DNA catabolic process"/>
    <property type="evidence" value="ECO:0007669"/>
    <property type="project" value="UniProtKB-UniRule"/>
</dbReference>
<reference evidence="7 8" key="1">
    <citation type="submission" date="2016-10" db="EMBL/GenBank/DDBJ databases">
        <authorList>
            <person name="de Groot N.N."/>
        </authorList>
    </citation>
    <scope>NUCLEOTIDE SEQUENCE [LARGE SCALE GENOMIC DNA]</scope>
    <source>
        <strain evidence="7 8">CGMCC 1.9113</strain>
    </source>
</reference>
<dbReference type="STRING" id="634430.SAMN04488241_110104"/>
<keyword evidence="2 6" id="KW-0963">Cytoplasm</keyword>
<gene>
    <name evidence="6" type="primary">xseB</name>
    <name evidence="7" type="ORF">SAMN04488241_110104</name>
</gene>
<dbReference type="Pfam" id="PF02609">
    <property type="entry name" value="Exonuc_VII_S"/>
    <property type="match status" value="1"/>
</dbReference>
<dbReference type="RefSeq" id="WP_093334073.1">
    <property type="nucleotide sequence ID" value="NZ_FOXP01000010.1"/>
</dbReference>
<comment type="similarity">
    <text evidence="1 6">Belongs to the XseB family.</text>
</comment>
<keyword evidence="5 6" id="KW-0269">Exonuclease</keyword>
<dbReference type="PANTHER" id="PTHR34137:SF1">
    <property type="entry name" value="EXODEOXYRIBONUCLEASE 7 SMALL SUBUNIT"/>
    <property type="match status" value="1"/>
</dbReference>
<dbReference type="SUPFAM" id="SSF116842">
    <property type="entry name" value="XseB-like"/>
    <property type="match status" value="1"/>
</dbReference>
<comment type="function">
    <text evidence="6">Bidirectionally degrades single-stranded DNA into large acid-insoluble oligonucleotides, which are then degraded further into small acid-soluble oligonucleotides.</text>
</comment>
<evidence type="ECO:0000256" key="2">
    <source>
        <dbReference type="ARBA" id="ARBA00022490"/>
    </source>
</evidence>
<evidence type="ECO:0000256" key="1">
    <source>
        <dbReference type="ARBA" id="ARBA00009998"/>
    </source>
</evidence>
<dbReference type="PANTHER" id="PTHR34137">
    <property type="entry name" value="EXODEOXYRIBONUCLEASE 7 SMALL SUBUNIT"/>
    <property type="match status" value="1"/>
</dbReference>
<dbReference type="Gene3D" id="1.10.287.1040">
    <property type="entry name" value="Exonuclease VII, small subunit"/>
    <property type="match status" value="1"/>
</dbReference>
<sequence>MDTDTAAEIPVDGLSFEDALKELERIVGRLESGHATLDESIRLYERGDALRARCAERLDAAQARIEAIRLDAEGRPAGTRPFAAA</sequence>
<accession>A0A1I5U4E5</accession>
<dbReference type="GO" id="GO:0005829">
    <property type="term" value="C:cytosol"/>
    <property type="evidence" value="ECO:0007669"/>
    <property type="project" value="TreeGrafter"/>
</dbReference>
<evidence type="ECO:0000313" key="7">
    <source>
        <dbReference type="EMBL" id="SFP90144.1"/>
    </source>
</evidence>
<evidence type="ECO:0000256" key="6">
    <source>
        <dbReference type="HAMAP-Rule" id="MF_00337"/>
    </source>
</evidence>
<evidence type="ECO:0000256" key="5">
    <source>
        <dbReference type="ARBA" id="ARBA00022839"/>
    </source>
</evidence>
<dbReference type="GO" id="GO:0009318">
    <property type="term" value="C:exodeoxyribonuclease VII complex"/>
    <property type="evidence" value="ECO:0007669"/>
    <property type="project" value="UniProtKB-UniRule"/>
</dbReference>
<organism evidence="7 8">
    <name type="scientific">Sphingomonas rubra</name>
    <dbReference type="NCBI Taxonomy" id="634430"/>
    <lineage>
        <taxon>Bacteria</taxon>
        <taxon>Pseudomonadati</taxon>
        <taxon>Pseudomonadota</taxon>
        <taxon>Alphaproteobacteria</taxon>
        <taxon>Sphingomonadales</taxon>
        <taxon>Sphingomonadaceae</taxon>
        <taxon>Sphingomonas</taxon>
    </lineage>
</organism>
<keyword evidence="3 6" id="KW-0540">Nuclease</keyword>
<dbReference type="NCBIfam" id="TIGR01280">
    <property type="entry name" value="xseB"/>
    <property type="match status" value="1"/>
</dbReference>
<dbReference type="Proteomes" id="UP000199586">
    <property type="component" value="Unassembled WGS sequence"/>
</dbReference>
<keyword evidence="4 6" id="KW-0378">Hydrolase</keyword>
<comment type="catalytic activity">
    <reaction evidence="6">
        <text>Exonucleolytic cleavage in either 5'- to 3'- or 3'- to 5'-direction to yield nucleoside 5'-phosphates.</text>
        <dbReference type="EC" id="3.1.11.6"/>
    </reaction>
</comment>
<keyword evidence="8" id="KW-1185">Reference proteome</keyword>
<comment type="subcellular location">
    <subcellularLocation>
        <location evidence="6">Cytoplasm</location>
    </subcellularLocation>
</comment>
<protein>
    <recommendedName>
        <fullName evidence="6">Exodeoxyribonuclease 7 small subunit</fullName>
        <ecNumber evidence="6">3.1.11.6</ecNumber>
    </recommendedName>
    <alternativeName>
        <fullName evidence="6">Exodeoxyribonuclease VII small subunit</fullName>
        <shortName evidence="6">Exonuclease VII small subunit</shortName>
    </alternativeName>
</protein>
<dbReference type="InterPro" id="IPR037004">
    <property type="entry name" value="Exonuc_VII_ssu_sf"/>
</dbReference>
<dbReference type="HAMAP" id="MF_00337">
    <property type="entry name" value="Exonuc_7_S"/>
    <property type="match status" value="1"/>
</dbReference>
<dbReference type="EMBL" id="FOXP01000010">
    <property type="protein sequence ID" value="SFP90144.1"/>
    <property type="molecule type" value="Genomic_DNA"/>
</dbReference>
<dbReference type="GO" id="GO:0008855">
    <property type="term" value="F:exodeoxyribonuclease VII activity"/>
    <property type="evidence" value="ECO:0007669"/>
    <property type="project" value="UniProtKB-UniRule"/>
</dbReference>
<dbReference type="OrthoDB" id="9808145at2"/>
<dbReference type="NCBIfam" id="NF002139">
    <property type="entry name" value="PRK00977.1-3"/>
    <property type="match status" value="1"/>
</dbReference>
<dbReference type="AlphaFoldDB" id="A0A1I5U4E5"/>
<evidence type="ECO:0000313" key="8">
    <source>
        <dbReference type="Proteomes" id="UP000199586"/>
    </source>
</evidence>